<accession>A0AAD6IZZ0</accession>
<dbReference type="AlphaFoldDB" id="A0AAD6IZZ0"/>
<proteinExistence type="predicted"/>
<protein>
    <submittedName>
        <fullName evidence="1">Uncharacterized protein</fullName>
    </submittedName>
</protein>
<keyword evidence="2" id="KW-1185">Reference proteome</keyword>
<reference evidence="1" key="1">
    <citation type="submission" date="2023-01" db="EMBL/GenBank/DDBJ databases">
        <title>The chitinases involved in constricting ring structure development in the nematode-trapping fungus Drechslerella dactyloides.</title>
        <authorList>
            <person name="Wang R."/>
            <person name="Zhang L."/>
            <person name="Tang P."/>
            <person name="Li S."/>
            <person name="Liang L."/>
        </authorList>
    </citation>
    <scope>NUCLEOTIDE SEQUENCE</scope>
    <source>
        <strain evidence="1">YMF1.00031</strain>
    </source>
</reference>
<name>A0AAD6IZZ0_DREDA</name>
<gene>
    <name evidence="1" type="ORF">Dda_4306</name>
</gene>
<organism evidence="1 2">
    <name type="scientific">Drechslerella dactyloides</name>
    <name type="common">Nematode-trapping fungus</name>
    <name type="synonym">Arthrobotrys dactyloides</name>
    <dbReference type="NCBI Taxonomy" id="74499"/>
    <lineage>
        <taxon>Eukaryota</taxon>
        <taxon>Fungi</taxon>
        <taxon>Dikarya</taxon>
        <taxon>Ascomycota</taxon>
        <taxon>Pezizomycotina</taxon>
        <taxon>Orbiliomycetes</taxon>
        <taxon>Orbiliales</taxon>
        <taxon>Orbiliaceae</taxon>
        <taxon>Drechslerella</taxon>
    </lineage>
</organism>
<evidence type="ECO:0000313" key="2">
    <source>
        <dbReference type="Proteomes" id="UP001221413"/>
    </source>
</evidence>
<dbReference type="EMBL" id="JAQGDS010000004">
    <property type="protein sequence ID" value="KAJ6261636.1"/>
    <property type="molecule type" value="Genomic_DNA"/>
</dbReference>
<dbReference type="Proteomes" id="UP001221413">
    <property type="component" value="Unassembled WGS sequence"/>
</dbReference>
<sequence>MKMKATMPQTLLLPEAVALGRFVTNTKSPAEEFFDSGLLVNNVTRGNVLVTPRNNFREVLECTSGTSAQSALTTVISSHSTFETLDRIQIEGLVNKTYQLENSTAIFESICEDPGTRKWLIKMIGRGRSVHMVVGGKPLYDETTRCATMPKSTRVVAAIIMTLIYEDALLLSVTVQHVLLNNANASVTLQKITMDHVNPVPDNLLQIRHE</sequence>
<comment type="caution">
    <text evidence="1">The sequence shown here is derived from an EMBL/GenBank/DDBJ whole genome shotgun (WGS) entry which is preliminary data.</text>
</comment>
<evidence type="ECO:0000313" key="1">
    <source>
        <dbReference type="EMBL" id="KAJ6261636.1"/>
    </source>
</evidence>